<dbReference type="Gene3D" id="3.30.2350.10">
    <property type="entry name" value="Pseudouridine synthase"/>
    <property type="match status" value="1"/>
</dbReference>
<proteinExistence type="predicted"/>
<dbReference type="AlphaFoldDB" id="A0A1Z8B7R3"/>
<keyword evidence="1" id="KW-0175">Coiled coil</keyword>
<dbReference type="InterPro" id="IPR006145">
    <property type="entry name" value="PsdUridine_synth_RsuA/RluA"/>
</dbReference>
<dbReference type="CDD" id="cd02869">
    <property type="entry name" value="PseudoU_synth_RluA_like"/>
    <property type="match status" value="1"/>
</dbReference>
<dbReference type="PROSITE" id="PS01129">
    <property type="entry name" value="PSI_RLU"/>
    <property type="match status" value="1"/>
</dbReference>
<reference evidence="4" key="1">
    <citation type="journal article" date="2017" name="Proc. Natl. Acad. Sci. U.S.A.">
        <title>Simulation of Deepwater Horizon oil plume reveals substrate specialization within a complex community of hydrocarbon-degraders.</title>
        <authorList>
            <person name="Hu P."/>
            <person name="Dubinsky E.A."/>
            <person name="Probst A.J."/>
            <person name="Wang J."/>
            <person name="Sieber C.M.K."/>
            <person name="Tom L.M."/>
            <person name="Gardinali P."/>
            <person name="Banfield J.F."/>
            <person name="Atlas R.M."/>
            <person name="Andersen G.L."/>
        </authorList>
    </citation>
    <scope>NUCLEOTIDE SEQUENCE [LARGE SCALE GENOMIC DNA]</scope>
</reference>
<protein>
    <submittedName>
        <fullName evidence="3">RNA pseudouridine synthase</fullName>
    </submittedName>
</protein>
<evidence type="ECO:0000256" key="1">
    <source>
        <dbReference type="SAM" id="Coils"/>
    </source>
</evidence>
<name>A0A1Z8B7R3_9FLAO</name>
<feature type="coiled-coil region" evidence="1">
    <location>
        <begin position="219"/>
        <end position="246"/>
    </location>
</feature>
<dbReference type="PANTHER" id="PTHR21600">
    <property type="entry name" value="MITOCHONDRIAL RNA PSEUDOURIDINE SYNTHASE"/>
    <property type="match status" value="1"/>
</dbReference>
<dbReference type="InterPro" id="IPR020103">
    <property type="entry name" value="PsdUridine_synth_cat_dom_sf"/>
</dbReference>
<dbReference type="PANTHER" id="PTHR21600:SF89">
    <property type="entry name" value="RIBOSOMAL LARGE SUBUNIT PSEUDOURIDINE SYNTHASE A"/>
    <property type="match status" value="1"/>
</dbReference>
<dbReference type="GO" id="GO:0140098">
    <property type="term" value="F:catalytic activity, acting on RNA"/>
    <property type="evidence" value="ECO:0007669"/>
    <property type="project" value="UniProtKB-ARBA"/>
</dbReference>
<evidence type="ECO:0000313" key="3">
    <source>
        <dbReference type="EMBL" id="OUS18590.1"/>
    </source>
</evidence>
<dbReference type="SUPFAM" id="SSF55120">
    <property type="entry name" value="Pseudouridine synthase"/>
    <property type="match status" value="1"/>
</dbReference>
<evidence type="ECO:0000313" key="4">
    <source>
        <dbReference type="Proteomes" id="UP000196102"/>
    </source>
</evidence>
<dbReference type="EMBL" id="MAAX01000063">
    <property type="protein sequence ID" value="OUS18590.1"/>
    <property type="molecule type" value="Genomic_DNA"/>
</dbReference>
<comment type="caution">
    <text evidence="3">The sequence shown here is derived from an EMBL/GenBank/DDBJ whole genome shotgun (WGS) entry which is preliminary data.</text>
</comment>
<dbReference type="Pfam" id="PF00849">
    <property type="entry name" value="PseudoU_synth_2"/>
    <property type="match status" value="1"/>
</dbReference>
<dbReference type="GO" id="GO:0009982">
    <property type="term" value="F:pseudouridine synthase activity"/>
    <property type="evidence" value="ECO:0007669"/>
    <property type="project" value="InterPro"/>
</dbReference>
<evidence type="ECO:0000259" key="2">
    <source>
        <dbReference type="Pfam" id="PF00849"/>
    </source>
</evidence>
<dbReference type="InterPro" id="IPR050188">
    <property type="entry name" value="RluA_PseudoU_synthase"/>
</dbReference>
<dbReference type="GO" id="GO:0000455">
    <property type="term" value="P:enzyme-directed rRNA pseudouridine synthesis"/>
    <property type="evidence" value="ECO:0007669"/>
    <property type="project" value="TreeGrafter"/>
</dbReference>
<gene>
    <name evidence="3" type="ORF">A9Q93_03675</name>
</gene>
<dbReference type="Proteomes" id="UP000196102">
    <property type="component" value="Unassembled WGS sequence"/>
</dbReference>
<dbReference type="GO" id="GO:0003723">
    <property type="term" value="F:RNA binding"/>
    <property type="evidence" value="ECO:0007669"/>
    <property type="project" value="InterPro"/>
</dbReference>
<feature type="domain" description="Pseudouridine synthase RsuA/RluA-like" evidence="2">
    <location>
        <begin position="362"/>
        <end position="509"/>
    </location>
</feature>
<dbReference type="InterPro" id="IPR006224">
    <property type="entry name" value="PsdUridine_synth_RluA-like_CS"/>
</dbReference>
<sequence>MLKLHSFNTVTIEDIPEKFTFPFLYEPHPFAVEAAEQLKTYLDSFDNWFYDLNLGPENYQHPLGKMFGVLVVQDKEGNLGHLWAYSGVITGEQKDSQFVPLVFNMFAEDSLYAQENYKLDDLNARIETLENDANFIKTKKQLLELKKENELLLFNQRKKHANLKANRKAERQKASETLSDQAYRNLLDQHQTQGMHAKFLLKEYKIYLDEKLIPLENYISQQENEIKEIKQRRKNLSNQLQQWIFEQYSFLNAKGKRKNAMELFQNIPPYVPPSGTGDCAAPKLLQYAYLNNLKPLAMAEFWYGESLRSQIRKHGHYYPSCRSKCEPLLEHMLQGLEVDDNPMLENPAEGKELHLIYEDEYIMAVNKPEEFLSVRGKTIEDSVETRMKKRFPDATGPLIAHRLDMSTSGILVLTKSLAIHKKLQDQFEKRTVKKRYVALLDGNVNENSGFIDLALRVDLDNRPFQLVDSENGKSARTSYEVIERYDGKTRVHFYPITGRTHQLRVHAAHPLGLNCPIIGDDLYGHKQDRLYLHAEQIEFIHPVTLKPVILKVPAPF</sequence>
<organism evidence="3 4">
    <name type="scientific">Nonlabens dokdonensis</name>
    <dbReference type="NCBI Taxonomy" id="328515"/>
    <lineage>
        <taxon>Bacteria</taxon>
        <taxon>Pseudomonadati</taxon>
        <taxon>Bacteroidota</taxon>
        <taxon>Flavobacteriia</taxon>
        <taxon>Flavobacteriales</taxon>
        <taxon>Flavobacteriaceae</taxon>
        <taxon>Nonlabens</taxon>
    </lineage>
</organism>
<accession>A0A1Z8B7R3</accession>
<feature type="coiled-coil region" evidence="1">
    <location>
        <begin position="112"/>
        <end position="146"/>
    </location>
</feature>